<sequence>MTGRFKPCLDVLPPAQRILWPQLGNAPALGFTLYGGTAIALRLGHRDSVDFDFFSEDPLDKTAIKAAFPFMAQSITLQDQDNTWVVLAPNADLGHEHVKISFFGTIAFGRVGEPDLTDDGVVRVASLDDLMATKVKVILQRAEAKDYRDISTMIKAGADLSRGLASARCLYGPNFQPSESLKALVYFNDGDLKTLTSDEKQTLIDAVKAVRDLPSVTLRSNSLSGVPPAELPSIM</sequence>
<dbReference type="RefSeq" id="WP_377340610.1">
    <property type="nucleotide sequence ID" value="NZ_JALBWS010000013.1"/>
</dbReference>
<name>A0ABW0JX84_9GAMM</name>
<evidence type="ECO:0000313" key="2">
    <source>
        <dbReference type="Proteomes" id="UP001596018"/>
    </source>
</evidence>
<dbReference type="GO" id="GO:0016740">
    <property type="term" value="F:transferase activity"/>
    <property type="evidence" value="ECO:0007669"/>
    <property type="project" value="UniProtKB-KW"/>
</dbReference>
<proteinExistence type="predicted"/>
<keyword evidence="1" id="KW-0808">Transferase</keyword>
<dbReference type="Pfam" id="PF08843">
    <property type="entry name" value="AbiEii"/>
    <property type="match status" value="1"/>
</dbReference>
<reference evidence="2" key="1">
    <citation type="journal article" date="2019" name="Int. J. Syst. Evol. Microbiol.">
        <title>The Global Catalogue of Microorganisms (GCM) 10K type strain sequencing project: providing services to taxonomists for standard genome sequencing and annotation.</title>
        <authorList>
            <consortium name="The Broad Institute Genomics Platform"/>
            <consortium name="The Broad Institute Genome Sequencing Center for Infectious Disease"/>
            <person name="Wu L."/>
            <person name="Ma J."/>
        </authorList>
    </citation>
    <scope>NUCLEOTIDE SEQUENCE [LARGE SCALE GENOMIC DNA]</scope>
    <source>
        <strain evidence="2">KACC 12822</strain>
    </source>
</reference>
<dbReference type="EMBL" id="JBHSMM010000002">
    <property type="protein sequence ID" value="MFC5440446.1"/>
    <property type="molecule type" value="Genomic_DNA"/>
</dbReference>
<evidence type="ECO:0000313" key="1">
    <source>
        <dbReference type="EMBL" id="MFC5440446.1"/>
    </source>
</evidence>
<comment type="caution">
    <text evidence="1">The sequence shown here is derived from an EMBL/GenBank/DDBJ whole genome shotgun (WGS) entry which is preliminary data.</text>
</comment>
<dbReference type="InterPro" id="IPR014942">
    <property type="entry name" value="AbiEii"/>
</dbReference>
<gene>
    <name evidence="1" type="ORF">ACFPK0_10525</name>
</gene>
<accession>A0ABW0JX84</accession>
<protein>
    <submittedName>
        <fullName evidence="1">Nucleotidyl transferase AbiEii/AbiGii toxin family protein</fullName>
    </submittedName>
</protein>
<organism evidence="1 2">
    <name type="scientific">Rhodanobacter ginsenosidimutans</name>
    <dbReference type="NCBI Taxonomy" id="490571"/>
    <lineage>
        <taxon>Bacteria</taxon>
        <taxon>Pseudomonadati</taxon>
        <taxon>Pseudomonadota</taxon>
        <taxon>Gammaproteobacteria</taxon>
        <taxon>Lysobacterales</taxon>
        <taxon>Rhodanobacteraceae</taxon>
        <taxon>Rhodanobacter</taxon>
    </lineage>
</organism>
<keyword evidence="2" id="KW-1185">Reference proteome</keyword>
<dbReference type="Proteomes" id="UP001596018">
    <property type="component" value="Unassembled WGS sequence"/>
</dbReference>